<name>A0A6N7F140_9GAMM</name>
<dbReference type="InParanoid" id="A0A6N7F140"/>
<organism evidence="9 10">
    <name type="scientific">Ostreibacterium oceani</name>
    <dbReference type="NCBI Taxonomy" id="2654998"/>
    <lineage>
        <taxon>Bacteria</taxon>
        <taxon>Pseudomonadati</taxon>
        <taxon>Pseudomonadota</taxon>
        <taxon>Gammaproteobacteria</taxon>
        <taxon>Cardiobacteriales</taxon>
        <taxon>Ostreibacteriaceae</taxon>
        <taxon>Ostreibacterium</taxon>
    </lineage>
</organism>
<sequence length="252" mass="26514">MEYTLIEAVILMGLGLVAGVINVLAGGGSNLTVPALMVLGMPADIANATNRVGIFLQGIIGVTGFKRHKKLPTGDFKAILVPTLMGGLAGSLMAAYTPPVLLKYILLGAMLSVALIVLVRPNIIIPPAGTIPFMVSERPQAWWLLLLAGFYGGLVQAGVGFILIAAFAGALRYDLVASNALKLLTTLFFTGIALIIFIANDQVRWIPGLILAVGTMLGAHIGVKLALKVSQNTLKWFLFLMTLAASAAAIFF</sequence>
<evidence type="ECO:0000256" key="3">
    <source>
        <dbReference type="ARBA" id="ARBA00022448"/>
    </source>
</evidence>
<keyword evidence="4 8" id="KW-1003">Cell membrane</keyword>
<gene>
    <name evidence="9" type="ORF">GCU85_07155</name>
</gene>
<dbReference type="PANTHER" id="PTHR30269">
    <property type="entry name" value="TRANSMEMBRANE PROTEIN YFCA"/>
    <property type="match status" value="1"/>
</dbReference>
<feature type="transmembrane region" description="Helical" evidence="8">
    <location>
        <begin position="5"/>
        <end position="25"/>
    </location>
</feature>
<evidence type="ECO:0000256" key="6">
    <source>
        <dbReference type="ARBA" id="ARBA00022989"/>
    </source>
</evidence>
<dbReference type="PANTHER" id="PTHR30269:SF0">
    <property type="entry name" value="MEMBRANE TRANSPORTER PROTEIN YFCA-RELATED"/>
    <property type="match status" value="1"/>
</dbReference>
<feature type="transmembrane region" description="Helical" evidence="8">
    <location>
        <begin position="141"/>
        <end position="168"/>
    </location>
</feature>
<dbReference type="RefSeq" id="WP_152810497.1">
    <property type="nucleotide sequence ID" value="NZ_WHNW01000007.1"/>
</dbReference>
<evidence type="ECO:0000256" key="1">
    <source>
        <dbReference type="ARBA" id="ARBA00004651"/>
    </source>
</evidence>
<dbReference type="AlphaFoldDB" id="A0A6N7F140"/>
<proteinExistence type="inferred from homology"/>
<comment type="caution">
    <text evidence="9">The sequence shown here is derived from an EMBL/GenBank/DDBJ whole genome shotgun (WGS) entry which is preliminary data.</text>
</comment>
<evidence type="ECO:0000256" key="2">
    <source>
        <dbReference type="ARBA" id="ARBA00009142"/>
    </source>
</evidence>
<feature type="transmembrane region" description="Helical" evidence="8">
    <location>
        <begin position="77"/>
        <end position="96"/>
    </location>
</feature>
<evidence type="ECO:0000256" key="5">
    <source>
        <dbReference type="ARBA" id="ARBA00022692"/>
    </source>
</evidence>
<evidence type="ECO:0000256" key="8">
    <source>
        <dbReference type="RuleBase" id="RU363041"/>
    </source>
</evidence>
<keyword evidence="3" id="KW-0813">Transport</keyword>
<evidence type="ECO:0000313" key="9">
    <source>
        <dbReference type="EMBL" id="MPV86508.1"/>
    </source>
</evidence>
<dbReference type="Proteomes" id="UP000471298">
    <property type="component" value="Unassembled WGS sequence"/>
</dbReference>
<keyword evidence="6 8" id="KW-1133">Transmembrane helix</keyword>
<feature type="transmembrane region" description="Helical" evidence="8">
    <location>
        <begin position="206"/>
        <end position="227"/>
    </location>
</feature>
<dbReference type="InterPro" id="IPR052017">
    <property type="entry name" value="TSUP"/>
</dbReference>
<dbReference type="Pfam" id="PF01925">
    <property type="entry name" value="TauE"/>
    <property type="match status" value="1"/>
</dbReference>
<dbReference type="InterPro" id="IPR002781">
    <property type="entry name" value="TM_pro_TauE-like"/>
</dbReference>
<comment type="similarity">
    <text evidence="2 8">Belongs to the 4-toluene sulfonate uptake permease (TSUP) (TC 2.A.102) family.</text>
</comment>
<evidence type="ECO:0000256" key="7">
    <source>
        <dbReference type="ARBA" id="ARBA00023136"/>
    </source>
</evidence>
<reference evidence="9 10" key="1">
    <citation type="submission" date="2019-10" db="EMBL/GenBank/DDBJ databases">
        <title>Cardiobacteriales fam. a chemoheterotrophic member of the order Cardiobacteriales, and proposal of Cardiobacteriales fam. nov.</title>
        <authorList>
            <person name="Wang C."/>
        </authorList>
    </citation>
    <scope>NUCLEOTIDE SEQUENCE [LARGE SCALE GENOMIC DNA]</scope>
    <source>
        <strain evidence="9 10">ML27</strain>
    </source>
</reference>
<feature type="transmembrane region" description="Helical" evidence="8">
    <location>
        <begin position="102"/>
        <end position="120"/>
    </location>
</feature>
<protein>
    <recommendedName>
        <fullName evidence="8">Probable membrane transporter protein</fullName>
    </recommendedName>
</protein>
<accession>A0A6N7F140</accession>
<keyword evidence="5 8" id="KW-0812">Transmembrane</keyword>
<keyword evidence="10" id="KW-1185">Reference proteome</keyword>
<dbReference type="GO" id="GO:0005886">
    <property type="term" value="C:plasma membrane"/>
    <property type="evidence" value="ECO:0007669"/>
    <property type="project" value="UniProtKB-SubCell"/>
</dbReference>
<feature type="transmembrane region" description="Helical" evidence="8">
    <location>
        <begin position="180"/>
        <end position="199"/>
    </location>
</feature>
<dbReference type="EMBL" id="WHNW01000007">
    <property type="protein sequence ID" value="MPV86508.1"/>
    <property type="molecule type" value="Genomic_DNA"/>
</dbReference>
<comment type="subcellular location">
    <subcellularLocation>
        <location evidence="1 8">Cell membrane</location>
        <topology evidence="1 8">Multi-pass membrane protein</topology>
    </subcellularLocation>
</comment>
<evidence type="ECO:0000313" key="10">
    <source>
        <dbReference type="Proteomes" id="UP000471298"/>
    </source>
</evidence>
<keyword evidence="7 8" id="KW-0472">Membrane</keyword>
<feature type="transmembrane region" description="Helical" evidence="8">
    <location>
        <begin position="233"/>
        <end position="251"/>
    </location>
</feature>
<evidence type="ECO:0000256" key="4">
    <source>
        <dbReference type="ARBA" id="ARBA00022475"/>
    </source>
</evidence>